<dbReference type="SMART" id="SM01323">
    <property type="entry name" value="YajC"/>
    <property type="match status" value="1"/>
</dbReference>
<reference evidence="12" key="1">
    <citation type="submission" date="2023-07" db="EMBL/GenBank/DDBJ databases">
        <title>30 novel species of actinomycetes from the DSMZ collection.</title>
        <authorList>
            <person name="Nouioui I."/>
        </authorList>
    </citation>
    <scope>NUCLEOTIDE SEQUENCE [LARGE SCALE GENOMIC DNA]</scope>
    <source>
        <strain evidence="12">DSM 46792</strain>
    </source>
</reference>
<evidence type="ECO:0000256" key="4">
    <source>
        <dbReference type="ARBA" id="ARBA00022475"/>
    </source>
</evidence>
<dbReference type="EMBL" id="JAVREI010000009">
    <property type="protein sequence ID" value="MDT0276977.1"/>
    <property type="molecule type" value="Genomic_DNA"/>
</dbReference>
<protein>
    <submittedName>
        <fullName evidence="11">Preprotein translocase subunit YajC</fullName>
    </submittedName>
</protein>
<keyword evidence="5" id="KW-0812">Transmembrane</keyword>
<evidence type="ECO:0000256" key="8">
    <source>
        <dbReference type="ARBA" id="ARBA00023010"/>
    </source>
</evidence>
<dbReference type="InterPro" id="IPR003849">
    <property type="entry name" value="Preprotein_translocase_YajC"/>
</dbReference>
<evidence type="ECO:0000256" key="5">
    <source>
        <dbReference type="ARBA" id="ARBA00022692"/>
    </source>
</evidence>
<accession>A0ABU2K9X4</accession>
<evidence type="ECO:0000256" key="10">
    <source>
        <dbReference type="SAM" id="MobiDB-lite"/>
    </source>
</evidence>
<evidence type="ECO:0000256" key="2">
    <source>
        <dbReference type="ARBA" id="ARBA00006742"/>
    </source>
</evidence>
<evidence type="ECO:0000313" key="11">
    <source>
        <dbReference type="EMBL" id="MDT0276977.1"/>
    </source>
</evidence>
<dbReference type="Pfam" id="PF02699">
    <property type="entry name" value="YajC"/>
    <property type="match status" value="1"/>
</dbReference>
<evidence type="ECO:0000256" key="6">
    <source>
        <dbReference type="ARBA" id="ARBA00022927"/>
    </source>
</evidence>
<dbReference type="Proteomes" id="UP001183222">
    <property type="component" value="Unassembled WGS sequence"/>
</dbReference>
<evidence type="ECO:0000256" key="7">
    <source>
        <dbReference type="ARBA" id="ARBA00022989"/>
    </source>
</evidence>
<keyword evidence="8" id="KW-0811">Translocation</keyword>
<evidence type="ECO:0000256" key="1">
    <source>
        <dbReference type="ARBA" id="ARBA00004162"/>
    </source>
</evidence>
<evidence type="ECO:0000256" key="3">
    <source>
        <dbReference type="ARBA" id="ARBA00022448"/>
    </source>
</evidence>
<gene>
    <name evidence="11" type="primary">yajC</name>
    <name evidence="11" type="ORF">RM425_13800</name>
</gene>
<dbReference type="PANTHER" id="PTHR33909">
    <property type="entry name" value="SEC TRANSLOCON ACCESSORY COMPLEX SUBUNIT YAJC"/>
    <property type="match status" value="1"/>
</dbReference>
<dbReference type="NCBIfam" id="TIGR00739">
    <property type="entry name" value="yajC"/>
    <property type="match status" value="1"/>
</dbReference>
<dbReference type="RefSeq" id="WP_311345792.1">
    <property type="nucleotide sequence ID" value="NZ_JAVREI010000009.1"/>
</dbReference>
<keyword evidence="7" id="KW-1133">Transmembrane helix</keyword>
<comment type="subcellular location">
    <subcellularLocation>
        <location evidence="1">Cell membrane</location>
        <topology evidence="1">Single-pass membrane protein</topology>
    </subcellularLocation>
</comment>
<organism evidence="11 12">
    <name type="scientific">Blastococcus goldschmidtiae</name>
    <dbReference type="NCBI Taxonomy" id="3075546"/>
    <lineage>
        <taxon>Bacteria</taxon>
        <taxon>Bacillati</taxon>
        <taxon>Actinomycetota</taxon>
        <taxon>Actinomycetes</taxon>
        <taxon>Geodermatophilales</taxon>
        <taxon>Geodermatophilaceae</taxon>
        <taxon>Blastococcus</taxon>
    </lineage>
</organism>
<dbReference type="PANTHER" id="PTHR33909:SF1">
    <property type="entry name" value="SEC TRANSLOCON ACCESSORY COMPLEX SUBUNIT YAJC"/>
    <property type="match status" value="1"/>
</dbReference>
<sequence length="110" mass="11330">MEYFPLIMLALLAVLLFVLPARQRKAMAARAQALQESLTVGTPVMTTSGIHGTVAALHETTADLELAPGVVVTFARQAILEIRQPAGPGTGLPGDDAPGSAGGRPADGTR</sequence>
<keyword evidence="12" id="KW-1185">Reference proteome</keyword>
<feature type="region of interest" description="Disordered" evidence="10">
    <location>
        <begin position="84"/>
        <end position="110"/>
    </location>
</feature>
<evidence type="ECO:0000256" key="9">
    <source>
        <dbReference type="ARBA" id="ARBA00023136"/>
    </source>
</evidence>
<keyword evidence="4" id="KW-1003">Cell membrane</keyword>
<comment type="caution">
    <text evidence="11">The sequence shown here is derived from an EMBL/GenBank/DDBJ whole genome shotgun (WGS) entry which is preliminary data.</text>
</comment>
<keyword evidence="3" id="KW-0813">Transport</keyword>
<comment type="similarity">
    <text evidence="2">Belongs to the YajC family.</text>
</comment>
<evidence type="ECO:0000313" key="12">
    <source>
        <dbReference type="Proteomes" id="UP001183222"/>
    </source>
</evidence>
<proteinExistence type="inferred from homology"/>
<name>A0ABU2K9X4_9ACTN</name>
<keyword evidence="9" id="KW-0472">Membrane</keyword>
<keyword evidence="6" id="KW-0653">Protein transport</keyword>